<gene>
    <name evidence="16" type="ORF">T459_24871</name>
</gene>
<dbReference type="InterPro" id="IPR036388">
    <property type="entry name" value="WH-like_DNA-bd_sf"/>
</dbReference>
<dbReference type="PANTHER" id="PTHR23155:SF1152">
    <property type="entry name" value="AAA+ ATPASE DOMAIN-CONTAINING PROTEIN"/>
    <property type="match status" value="1"/>
</dbReference>
<dbReference type="PANTHER" id="PTHR23155">
    <property type="entry name" value="DISEASE RESISTANCE PROTEIN RP"/>
    <property type="match status" value="1"/>
</dbReference>
<keyword evidence="13" id="KW-0472">Membrane</keyword>
<dbReference type="EMBL" id="AYRZ02000010">
    <property type="protein sequence ID" value="PHT69767.1"/>
    <property type="molecule type" value="Genomic_DNA"/>
</dbReference>
<evidence type="ECO:0000259" key="15">
    <source>
        <dbReference type="Pfam" id="PF23559"/>
    </source>
</evidence>
<keyword evidence="9" id="KW-0547">Nucleotide-binding</keyword>
<evidence type="ECO:0000256" key="12">
    <source>
        <dbReference type="ARBA" id="ARBA00023054"/>
    </source>
</evidence>
<keyword evidence="10" id="KW-0611">Plant defense</keyword>
<accession>A0A2G2YJ44</accession>
<sequence length="395" mass="45639">MDDVWDTNTWYVVKRSFPDDKNGSRVILTSWLANIGIYASSGSPHYMRCLSVEESLRLFNLKPCFLYMGAFPKDFEISVSRLFKLWIAAEYVRCKPEKDFEEVAEGYLSDLIGRSLIMVKKKTSSGKVKTCEVHDLLHDLILREVWKERSIYFAKSDVIVSPLVASFEHRIIFNFGVAPLTHIEHVYDISSLPRASSFLCFERDGTPGSCSQVDLFITFTNFKWLTVLDMCFQPFDHLPSEIWELSQLRKCCYFPNVQSEQEDYLLKLSDYNLVLTKLQILPYYPGKFSRSNLALTNWQTLRNHLGELSCPVLSLTKLQNLSYITFGSITRGIFEGMPNLRKLGIRESEEERLTAKQMSGKLKKLVLLEHLETLKCFFINPWVQQCDVFSPTVMG</sequence>
<evidence type="ECO:0000256" key="4">
    <source>
        <dbReference type="ARBA" id="ARBA00008894"/>
    </source>
</evidence>
<evidence type="ECO:0000256" key="11">
    <source>
        <dbReference type="ARBA" id="ARBA00022840"/>
    </source>
</evidence>
<dbReference type="Pfam" id="PF23559">
    <property type="entry name" value="WHD_DRP"/>
    <property type="match status" value="1"/>
</dbReference>
<keyword evidence="8" id="KW-0677">Repeat</keyword>
<dbReference type="InterPro" id="IPR044974">
    <property type="entry name" value="Disease_R_plants"/>
</dbReference>
<keyword evidence="7" id="KW-0381">Hypersensitive response</keyword>
<evidence type="ECO:0000256" key="6">
    <source>
        <dbReference type="ARBA" id="ARBA00022614"/>
    </source>
</evidence>
<dbReference type="GO" id="GO:0043531">
    <property type="term" value="F:ADP binding"/>
    <property type="evidence" value="ECO:0007669"/>
    <property type="project" value="InterPro"/>
</dbReference>
<evidence type="ECO:0000313" key="16">
    <source>
        <dbReference type="EMBL" id="PHT69767.1"/>
    </source>
</evidence>
<dbReference type="Proteomes" id="UP000222542">
    <property type="component" value="Unassembled WGS sequence"/>
</dbReference>
<dbReference type="GO" id="GO:0005737">
    <property type="term" value="C:cytoplasm"/>
    <property type="evidence" value="ECO:0007669"/>
    <property type="project" value="UniProtKB-SubCell"/>
</dbReference>
<dbReference type="Gene3D" id="1.10.10.10">
    <property type="entry name" value="Winged helix-like DNA-binding domain superfamily/Winged helix DNA-binding domain"/>
    <property type="match status" value="1"/>
</dbReference>
<evidence type="ECO:0000313" key="17">
    <source>
        <dbReference type="Proteomes" id="UP000222542"/>
    </source>
</evidence>
<organism evidence="16 17">
    <name type="scientific">Capsicum annuum</name>
    <name type="common">Capsicum pepper</name>
    <dbReference type="NCBI Taxonomy" id="4072"/>
    <lineage>
        <taxon>Eukaryota</taxon>
        <taxon>Viridiplantae</taxon>
        <taxon>Streptophyta</taxon>
        <taxon>Embryophyta</taxon>
        <taxon>Tracheophyta</taxon>
        <taxon>Spermatophyta</taxon>
        <taxon>Magnoliopsida</taxon>
        <taxon>eudicotyledons</taxon>
        <taxon>Gunneridae</taxon>
        <taxon>Pentapetalae</taxon>
        <taxon>asterids</taxon>
        <taxon>lamiids</taxon>
        <taxon>Solanales</taxon>
        <taxon>Solanaceae</taxon>
        <taxon>Solanoideae</taxon>
        <taxon>Capsiceae</taxon>
        <taxon>Capsicum</taxon>
    </lineage>
</organism>
<keyword evidence="12" id="KW-0175">Coiled coil</keyword>
<evidence type="ECO:0000256" key="7">
    <source>
        <dbReference type="ARBA" id="ARBA00022667"/>
    </source>
</evidence>
<comment type="subcellular location">
    <subcellularLocation>
        <location evidence="3">Cytoplasm</location>
    </subcellularLocation>
    <subcellularLocation>
        <location evidence="2">Membrane</location>
        <topology evidence="2">Peripheral membrane protein</topology>
    </subcellularLocation>
</comment>
<comment type="function">
    <text evidence="1">Confers resistance to late blight (Phytophthora infestans) races carrying the avirulence gene Avr1. Resistance proteins guard the plant against pathogens that contain an appropriate avirulence protein via an indirect interaction with this avirulence protein. That triggers a defense system including the hypersensitive response, which restricts the pathogen growth.</text>
</comment>
<keyword evidence="5" id="KW-0963">Cytoplasm</keyword>
<keyword evidence="6" id="KW-0433">Leucine-rich repeat</keyword>
<reference evidence="16 17" key="2">
    <citation type="journal article" date="2017" name="Genome Biol.">
        <title>New reference genome sequences of hot pepper reveal the massive evolution of plant disease-resistance genes by retroduplication.</title>
        <authorList>
            <person name="Kim S."/>
            <person name="Park J."/>
            <person name="Yeom S.I."/>
            <person name="Kim Y.M."/>
            <person name="Seo E."/>
            <person name="Kim K.T."/>
            <person name="Kim M.S."/>
            <person name="Lee J.M."/>
            <person name="Cheong K."/>
            <person name="Shin H.S."/>
            <person name="Kim S.B."/>
            <person name="Han K."/>
            <person name="Lee J."/>
            <person name="Park M."/>
            <person name="Lee H.A."/>
            <person name="Lee H.Y."/>
            <person name="Lee Y."/>
            <person name="Oh S."/>
            <person name="Lee J.H."/>
            <person name="Choi E."/>
            <person name="Choi E."/>
            <person name="Lee S.E."/>
            <person name="Jeon J."/>
            <person name="Kim H."/>
            <person name="Choi G."/>
            <person name="Song H."/>
            <person name="Lee J."/>
            <person name="Lee S.C."/>
            <person name="Kwon J.K."/>
            <person name="Lee H.Y."/>
            <person name="Koo N."/>
            <person name="Hong Y."/>
            <person name="Kim R.W."/>
            <person name="Kang W.H."/>
            <person name="Huh J.H."/>
            <person name="Kang B.C."/>
            <person name="Yang T.J."/>
            <person name="Lee Y.H."/>
            <person name="Bennetzen J.L."/>
            <person name="Choi D."/>
        </authorList>
    </citation>
    <scope>NUCLEOTIDE SEQUENCE [LARGE SCALE GENOMIC DNA]</scope>
    <source>
        <strain evidence="17">cv. CM334</strain>
    </source>
</reference>
<dbReference type="GO" id="GO:0016020">
    <property type="term" value="C:membrane"/>
    <property type="evidence" value="ECO:0007669"/>
    <property type="project" value="UniProtKB-SubCell"/>
</dbReference>
<dbReference type="Pfam" id="PF00931">
    <property type="entry name" value="NB-ARC"/>
    <property type="match status" value="1"/>
</dbReference>
<feature type="domain" description="NB-ARC" evidence="14">
    <location>
        <begin position="1"/>
        <end position="61"/>
    </location>
</feature>
<comment type="caution">
    <text evidence="16">The sequence shown here is derived from an EMBL/GenBank/DDBJ whole genome shotgun (WGS) entry which is preliminary data.</text>
</comment>
<dbReference type="SUPFAM" id="SSF52047">
    <property type="entry name" value="RNI-like"/>
    <property type="match status" value="1"/>
</dbReference>
<proteinExistence type="inferred from homology"/>
<evidence type="ECO:0000256" key="13">
    <source>
        <dbReference type="ARBA" id="ARBA00023136"/>
    </source>
</evidence>
<dbReference type="GO" id="GO:0009626">
    <property type="term" value="P:plant-type hypersensitive response"/>
    <property type="evidence" value="ECO:0007669"/>
    <property type="project" value="UniProtKB-KW"/>
</dbReference>
<evidence type="ECO:0000256" key="8">
    <source>
        <dbReference type="ARBA" id="ARBA00022737"/>
    </source>
</evidence>
<dbReference type="GO" id="GO:0005524">
    <property type="term" value="F:ATP binding"/>
    <property type="evidence" value="ECO:0007669"/>
    <property type="project" value="UniProtKB-KW"/>
</dbReference>
<reference evidence="16 17" key="1">
    <citation type="journal article" date="2014" name="Nat. Genet.">
        <title>Genome sequence of the hot pepper provides insights into the evolution of pungency in Capsicum species.</title>
        <authorList>
            <person name="Kim S."/>
            <person name="Park M."/>
            <person name="Yeom S.I."/>
            <person name="Kim Y.M."/>
            <person name="Lee J.M."/>
            <person name="Lee H.A."/>
            <person name="Seo E."/>
            <person name="Choi J."/>
            <person name="Cheong K."/>
            <person name="Kim K.T."/>
            <person name="Jung K."/>
            <person name="Lee G.W."/>
            <person name="Oh S.K."/>
            <person name="Bae C."/>
            <person name="Kim S.B."/>
            <person name="Lee H.Y."/>
            <person name="Kim S.Y."/>
            <person name="Kim M.S."/>
            <person name="Kang B.C."/>
            <person name="Jo Y.D."/>
            <person name="Yang H.B."/>
            <person name="Jeong H.J."/>
            <person name="Kang W.H."/>
            <person name="Kwon J.K."/>
            <person name="Shin C."/>
            <person name="Lim J.Y."/>
            <person name="Park J.H."/>
            <person name="Huh J.H."/>
            <person name="Kim J.S."/>
            <person name="Kim B.D."/>
            <person name="Cohen O."/>
            <person name="Paran I."/>
            <person name="Suh M.C."/>
            <person name="Lee S.B."/>
            <person name="Kim Y.K."/>
            <person name="Shin Y."/>
            <person name="Noh S.J."/>
            <person name="Park J."/>
            <person name="Seo Y.S."/>
            <person name="Kwon S.Y."/>
            <person name="Kim H.A."/>
            <person name="Park J.M."/>
            <person name="Kim H.J."/>
            <person name="Choi S.B."/>
            <person name="Bosland P.W."/>
            <person name="Reeves G."/>
            <person name="Jo S.H."/>
            <person name="Lee B.W."/>
            <person name="Cho H.T."/>
            <person name="Choi H.S."/>
            <person name="Lee M.S."/>
            <person name="Yu Y."/>
            <person name="Do Choi Y."/>
            <person name="Park B.S."/>
            <person name="van Deynze A."/>
            <person name="Ashrafi H."/>
            <person name="Hill T."/>
            <person name="Kim W.T."/>
            <person name="Pai H.S."/>
            <person name="Ahn H.K."/>
            <person name="Yeam I."/>
            <person name="Giovannoni J.J."/>
            <person name="Rose J.K."/>
            <person name="Sorensen I."/>
            <person name="Lee S.J."/>
            <person name="Kim R.W."/>
            <person name="Choi I.Y."/>
            <person name="Choi B.S."/>
            <person name="Lim J.S."/>
            <person name="Lee Y.H."/>
            <person name="Choi D."/>
        </authorList>
    </citation>
    <scope>NUCLEOTIDE SEQUENCE [LARGE SCALE GENOMIC DNA]</scope>
    <source>
        <strain evidence="17">cv. CM334</strain>
    </source>
</reference>
<dbReference type="InterPro" id="IPR002182">
    <property type="entry name" value="NB-ARC"/>
</dbReference>
<name>A0A2G2YJ44_CAPAN</name>
<keyword evidence="11" id="KW-0067">ATP-binding</keyword>
<evidence type="ECO:0000256" key="2">
    <source>
        <dbReference type="ARBA" id="ARBA00004170"/>
    </source>
</evidence>
<evidence type="ECO:0000256" key="10">
    <source>
        <dbReference type="ARBA" id="ARBA00022821"/>
    </source>
</evidence>
<evidence type="ECO:0000256" key="1">
    <source>
        <dbReference type="ARBA" id="ARBA00002074"/>
    </source>
</evidence>
<keyword evidence="17" id="KW-1185">Reference proteome</keyword>
<dbReference type="STRING" id="4072.A0A2G2YJ44"/>
<dbReference type="Gramene" id="PHT69767">
    <property type="protein sequence ID" value="PHT69767"/>
    <property type="gene ID" value="T459_24871"/>
</dbReference>
<dbReference type="InterPro" id="IPR058922">
    <property type="entry name" value="WHD_DRP"/>
</dbReference>
<evidence type="ECO:0000259" key="14">
    <source>
        <dbReference type="Pfam" id="PF00931"/>
    </source>
</evidence>
<feature type="domain" description="Disease resistance protein winged helix" evidence="15">
    <location>
        <begin position="71"/>
        <end position="141"/>
    </location>
</feature>
<dbReference type="AlphaFoldDB" id="A0A2G2YJ44"/>
<comment type="similarity">
    <text evidence="4">Belongs to the disease resistance NB-LRR family.</text>
</comment>
<evidence type="ECO:0000256" key="5">
    <source>
        <dbReference type="ARBA" id="ARBA00022490"/>
    </source>
</evidence>
<dbReference type="FunFam" id="1.10.10.10:FF:000322">
    <property type="entry name" value="Probable disease resistance protein At1g63360"/>
    <property type="match status" value="1"/>
</dbReference>
<dbReference type="Gene3D" id="3.80.10.10">
    <property type="entry name" value="Ribonuclease Inhibitor"/>
    <property type="match status" value="1"/>
</dbReference>
<dbReference type="InterPro" id="IPR032675">
    <property type="entry name" value="LRR_dom_sf"/>
</dbReference>
<protein>
    <submittedName>
        <fullName evidence="16">Uncharacterized protein</fullName>
    </submittedName>
</protein>
<evidence type="ECO:0000256" key="9">
    <source>
        <dbReference type="ARBA" id="ARBA00022741"/>
    </source>
</evidence>
<evidence type="ECO:0000256" key="3">
    <source>
        <dbReference type="ARBA" id="ARBA00004496"/>
    </source>
</evidence>